<evidence type="ECO:0000256" key="5">
    <source>
        <dbReference type="ARBA" id="ARBA00022679"/>
    </source>
</evidence>
<dbReference type="EMBL" id="AMXD01000034">
    <property type="protein sequence ID" value="ENO86438.1"/>
    <property type="molecule type" value="Genomic_DNA"/>
</dbReference>
<dbReference type="InterPro" id="IPR045031">
    <property type="entry name" value="DHP_synth-like"/>
</dbReference>
<dbReference type="Pfam" id="PF00809">
    <property type="entry name" value="Pterin_bind"/>
    <property type="match status" value="1"/>
</dbReference>
<dbReference type="Gene3D" id="3.20.20.20">
    <property type="entry name" value="Dihydropteroate synthase-like"/>
    <property type="match status" value="1"/>
</dbReference>
<comment type="catalytic activity">
    <reaction evidence="1">
        <text>(7,8-dihydropterin-6-yl)methyl diphosphate + 4-aminobenzoate = 7,8-dihydropteroate + diphosphate</text>
        <dbReference type="Rhea" id="RHEA:19949"/>
        <dbReference type="ChEBI" id="CHEBI:17836"/>
        <dbReference type="ChEBI" id="CHEBI:17839"/>
        <dbReference type="ChEBI" id="CHEBI:33019"/>
        <dbReference type="ChEBI" id="CHEBI:72950"/>
        <dbReference type="EC" id="2.5.1.15"/>
    </reaction>
</comment>
<evidence type="ECO:0000256" key="3">
    <source>
        <dbReference type="ARBA" id="ARBA00004763"/>
    </source>
</evidence>
<evidence type="ECO:0000313" key="11">
    <source>
        <dbReference type="Proteomes" id="UP000013042"/>
    </source>
</evidence>
<feature type="domain" description="Pterin-binding" evidence="9">
    <location>
        <begin position="61"/>
        <end position="312"/>
    </location>
</feature>
<reference evidence="10 11" key="1">
    <citation type="submission" date="2012-09" db="EMBL/GenBank/DDBJ databases">
        <title>Draft Genome Sequences of 6 Strains from Genus Thauera.</title>
        <authorList>
            <person name="Liu B."/>
            <person name="Shapleigh J.P."/>
            <person name="Frostegard A.H."/>
        </authorList>
    </citation>
    <scope>NUCLEOTIDE SEQUENCE [LARGE SCALE GENOMIC DNA]</scope>
    <source>
        <strain evidence="10 11">S2</strain>
    </source>
</reference>
<dbReference type="PROSITE" id="PS50972">
    <property type="entry name" value="PTERIN_BINDING"/>
    <property type="match status" value="1"/>
</dbReference>
<dbReference type="GO" id="GO:0046656">
    <property type="term" value="P:folic acid biosynthetic process"/>
    <property type="evidence" value="ECO:0007669"/>
    <property type="project" value="UniProtKB-KW"/>
</dbReference>
<accession>N6YWE7</accession>
<dbReference type="NCBIfam" id="TIGR01496">
    <property type="entry name" value="DHPS"/>
    <property type="match status" value="1"/>
</dbReference>
<dbReference type="InterPro" id="IPR006390">
    <property type="entry name" value="DHP_synth_dom"/>
</dbReference>
<dbReference type="GO" id="GO:0004156">
    <property type="term" value="F:dihydropteroate synthase activity"/>
    <property type="evidence" value="ECO:0007669"/>
    <property type="project" value="UniProtKB-EC"/>
</dbReference>
<dbReference type="InterPro" id="IPR000489">
    <property type="entry name" value="Pterin-binding_dom"/>
</dbReference>
<comment type="pathway">
    <text evidence="3">Cofactor biosynthesis; tetrahydrofolate biosynthesis; 7,8-dihydrofolate from 2-amino-4-hydroxy-6-hydroxymethyl-7,8-dihydropteridine diphosphate and 4-aminobenzoate: step 1/2.</text>
</comment>
<proteinExistence type="predicted"/>
<dbReference type="SUPFAM" id="SSF51717">
    <property type="entry name" value="Dihydropteroate synthetase-like"/>
    <property type="match status" value="1"/>
</dbReference>
<dbReference type="CDD" id="cd00739">
    <property type="entry name" value="DHPS"/>
    <property type="match status" value="1"/>
</dbReference>
<dbReference type="Proteomes" id="UP000013042">
    <property type="component" value="Unassembled WGS sequence"/>
</dbReference>
<comment type="caution">
    <text evidence="10">The sequence shown here is derived from an EMBL/GenBank/DDBJ whole genome shotgun (WGS) entry which is preliminary data.</text>
</comment>
<gene>
    <name evidence="10" type="ORF">C665_07718</name>
</gene>
<organism evidence="10 11">
    <name type="scientific">Thauera aminoaromatica S2</name>
    <dbReference type="NCBI Taxonomy" id="1234381"/>
    <lineage>
        <taxon>Bacteria</taxon>
        <taxon>Pseudomonadati</taxon>
        <taxon>Pseudomonadota</taxon>
        <taxon>Betaproteobacteria</taxon>
        <taxon>Rhodocyclales</taxon>
        <taxon>Zoogloeaceae</taxon>
        <taxon>Thauera</taxon>
    </lineage>
</organism>
<dbReference type="GO" id="GO:0046872">
    <property type="term" value="F:metal ion binding"/>
    <property type="evidence" value="ECO:0007669"/>
    <property type="project" value="UniProtKB-KW"/>
</dbReference>
<dbReference type="EC" id="2.5.1.15" evidence="4"/>
<evidence type="ECO:0000259" key="9">
    <source>
        <dbReference type="PROSITE" id="PS50972"/>
    </source>
</evidence>
<dbReference type="InterPro" id="IPR011005">
    <property type="entry name" value="Dihydropteroate_synth-like_sf"/>
</dbReference>
<evidence type="ECO:0000256" key="8">
    <source>
        <dbReference type="ARBA" id="ARBA00022909"/>
    </source>
</evidence>
<comment type="cofactor">
    <cofactor evidence="2">
        <name>Mg(2+)</name>
        <dbReference type="ChEBI" id="CHEBI:18420"/>
    </cofactor>
</comment>
<evidence type="ECO:0000256" key="2">
    <source>
        <dbReference type="ARBA" id="ARBA00001946"/>
    </source>
</evidence>
<evidence type="ECO:0000313" key="10">
    <source>
        <dbReference type="EMBL" id="ENO86438.1"/>
    </source>
</evidence>
<dbReference type="AlphaFoldDB" id="N6YWE7"/>
<name>N6YWE7_THASP</name>
<dbReference type="PANTHER" id="PTHR20941:SF1">
    <property type="entry name" value="FOLIC ACID SYNTHESIS PROTEIN FOL1"/>
    <property type="match status" value="1"/>
</dbReference>
<keyword evidence="5" id="KW-0808">Transferase</keyword>
<evidence type="ECO:0000256" key="7">
    <source>
        <dbReference type="ARBA" id="ARBA00022842"/>
    </source>
</evidence>
<evidence type="ECO:0000256" key="6">
    <source>
        <dbReference type="ARBA" id="ARBA00022723"/>
    </source>
</evidence>
<dbReference type="GO" id="GO:0046654">
    <property type="term" value="P:tetrahydrofolate biosynthetic process"/>
    <property type="evidence" value="ECO:0007669"/>
    <property type="project" value="TreeGrafter"/>
</dbReference>
<dbReference type="PROSITE" id="PS00793">
    <property type="entry name" value="DHPS_2"/>
    <property type="match status" value="1"/>
</dbReference>
<sequence>MRRPPRQHLPPEFDNFRFKGPAGPAPFHSGVRAPAPGRLAFPEVSMSVLQCGRFRLDLSQPRVMAIINLTDDSFSGDGLRGDLARALARAERALEEGAEMLDIGAESTRPGSDPVPEAQELERVVRFVEAARGWKVPLSIDTLKPTVMRAALAAGADMINDINAFRASGAIEAVAAGESGLCVMHMLGQPRTMQQDPRYADVVGEVTGFLDERVAALVAAGVARERIVLDPGFGFGKSVGHNYALLRELARVGVGGLPVLAGLSRKSMLGAVTGRAVGERLAASVAGALIAVQNGARIVRVHDVAATRDALAVWKATVTGC</sequence>
<evidence type="ECO:0000256" key="4">
    <source>
        <dbReference type="ARBA" id="ARBA00012458"/>
    </source>
</evidence>
<protein>
    <recommendedName>
        <fullName evidence="4">dihydropteroate synthase</fullName>
        <ecNumber evidence="4">2.5.1.15</ecNumber>
    </recommendedName>
</protein>
<evidence type="ECO:0000256" key="1">
    <source>
        <dbReference type="ARBA" id="ARBA00000012"/>
    </source>
</evidence>
<keyword evidence="7" id="KW-0460">Magnesium</keyword>
<keyword evidence="8" id="KW-0289">Folate biosynthesis</keyword>
<dbReference type="GO" id="GO:0005829">
    <property type="term" value="C:cytosol"/>
    <property type="evidence" value="ECO:0007669"/>
    <property type="project" value="TreeGrafter"/>
</dbReference>
<dbReference type="PANTHER" id="PTHR20941">
    <property type="entry name" value="FOLATE SYNTHESIS PROTEINS"/>
    <property type="match status" value="1"/>
</dbReference>
<keyword evidence="6" id="KW-0479">Metal-binding</keyword>